<dbReference type="Proteomes" id="UP001600888">
    <property type="component" value="Unassembled WGS sequence"/>
</dbReference>
<evidence type="ECO:0000313" key="4">
    <source>
        <dbReference type="EMBL" id="KAL2278854.1"/>
    </source>
</evidence>
<keyword evidence="2" id="KW-0732">Signal</keyword>
<feature type="signal peptide" evidence="2">
    <location>
        <begin position="1"/>
        <end position="22"/>
    </location>
</feature>
<comment type="caution">
    <text evidence="4">The sequence shown here is derived from an EMBL/GenBank/DDBJ whole genome shotgun (WGS) entry which is preliminary data.</text>
</comment>
<keyword evidence="1" id="KW-0479">Metal-binding</keyword>
<reference evidence="4 5" key="1">
    <citation type="submission" date="2024-03" db="EMBL/GenBank/DDBJ databases">
        <title>A high-quality draft genome sequence of Diaporthe vaccinii, a causative agent of upright dieback and viscid rot disease in cranberry plants.</title>
        <authorList>
            <person name="Sarrasin M."/>
            <person name="Lang B.F."/>
            <person name="Burger G."/>
        </authorList>
    </citation>
    <scope>NUCLEOTIDE SEQUENCE [LARGE SCALE GENOMIC DNA]</scope>
    <source>
        <strain evidence="4 5">IS7</strain>
    </source>
</reference>
<evidence type="ECO:0000259" key="3">
    <source>
        <dbReference type="PROSITE" id="PS00498"/>
    </source>
</evidence>
<keyword evidence="5" id="KW-1185">Reference proteome</keyword>
<evidence type="ECO:0000313" key="5">
    <source>
        <dbReference type="Proteomes" id="UP001600888"/>
    </source>
</evidence>
<accession>A0ABR4E8U4</accession>
<gene>
    <name evidence="4" type="ORF">FJTKL_14039</name>
</gene>
<feature type="chain" id="PRO_5045752819" description="Tyrosinase copper-binding domain-containing protein" evidence="2">
    <location>
        <begin position="23"/>
        <end position="411"/>
    </location>
</feature>
<dbReference type="Gene3D" id="1.10.1280.10">
    <property type="entry name" value="Di-copper center containing domain from catechol oxidase"/>
    <property type="match status" value="1"/>
</dbReference>
<dbReference type="InterPro" id="IPR050316">
    <property type="entry name" value="Tyrosinase/Hemocyanin"/>
</dbReference>
<proteinExistence type="predicted"/>
<dbReference type="InterPro" id="IPR008922">
    <property type="entry name" value="Di-copper_centre_dom_sf"/>
</dbReference>
<feature type="domain" description="Tyrosinase copper-binding" evidence="3">
    <location>
        <begin position="330"/>
        <end position="341"/>
    </location>
</feature>
<dbReference type="PRINTS" id="PR00092">
    <property type="entry name" value="TYROSINASE"/>
</dbReference>
<protein>
    <recommendedName>
        <fullName evidence="3">Tyrosinase copper-binding domain-containing protein</fullName>
    </recommendedName>
</protein>
<sequence length="411" mass="45125">MMLSRSLALLFLQASPAVLTHSDPYGLTGHTANYDAYNELQHLFDSARSTAVNTLQKRNGSCNEANVKIRREWDSFDRDEKKDYIRAVKCLQSTPALAPSELGSGIKTRFDDFVATHMNQTLTIHYTGTFLSWHRYYIHLFEEALRDECAYQGNLPYWDWPKTAITGLHASPVFDGSDTSLSGDGYSIANKSSVNVAGGGLDPFWVPAGTGGGCVKSGPFADYTVNLGPVSVSLPGGVSEVNPHNDTGIFSWNPRCLKRDLTDYINQNFANASSVLSVVQDYTDIATFQLLFQGWPDALVAGGTTLGVHGGGHFSVGGDPGRDLYVSPGDPAFYLHHTMMDRVWWLWQMQDPETRVWGDNSIAGTATFLNNPVSPNITGDDYVQYGYAAGPPRQIKNLLSTTAGPFCYIYE</sequence>
<dbReference type="SUPFAM" id="SSF48056">
    <property type="entry name" value="Di-copper centre-containing domain"/>
    <property type="match status" value="1"/>
</dbReference>
<evidence type="ECO:0000256" key="1">
    <source>
        <dbReference type="ARBA" id="ARBA00022723"/>
    </source>
</evidence>
<organism evidence="4 5">
    <name type="scientific">Diaporthe vaccinii</name>
    <dbReference type="NCBI Taxonomy" id="105482"/>
    <lineage>
        <taxon>Eukaryota</taxon>
        <taxon>Fungi</taxon>
        <taxon>Dikarya</taxon>
        <taxon>Ascomycota</taxon>
        <taxon>Pezizomycotina</taxon>
        <taxon>Sordariomycetes</taxon>
        <taxon>Sordariomycetidae</taxon>
        <taxon>Diaporthales</taxon>
        <taxon>Diaporthaceae</taxon>
        <taxon>Diaporthe</taxon>
        <taxon>Diaporthe eres species complex</taxon>
    </lineage>
</organism>
<dbReference type="PANTHER" id="PTHR11474">
    <property type="entry name" value="TYROSINASE FAMILY MEMBER"/>
    <property type="match status" value="1"/>
</dbReference>
<dbReference type="InterPro" id="IPR002227">
    <property type="entry name" value="Tyrosinase_Cu-bd"/>
</dbReference>
<evidence type="ECO:0000256" key="2">
    <source>
        <dbReference type="SAM" id="SignalP"/>
    </source>
</evidence>
<dbReference type="Pfam" id="PF00264">
    <property type="entry name" value="Tyrosinase"/>
    <property type="match status" value="1"/>
</dbReference>
<dbReference type="EMBL" id="JBAWTH010000081">
    <property type="protein sequence ID" value="KAL2278854.1"/>
    <property type="molecule type" value="Genomic_DNA"/>
</dbReference>
<name>A0ABR4E8U4_9PEZI</name>
<dbReference type="PROSITE" id="PS00498">
    <property type="entry name" value="TYROSINASE_2"/>
    <property type="match status" value="1"/>
</dbReference>
<dbReference type="PANTHER" id="PTHR11474:SF116">
    <property type="entry name" value="TYROSINASE"/>
    <property type="match status" value="1"/>
</dbReference>